<dbReference type="InterPro" id="IPR011706">
    <property type="entry name" value="Cu-oxidase_C"/>
</dbReference>
<feature type="signal peptide" evidence="13">
    <location>
        <begin position="1"/>
        <end position="19"/>
    </location>
</feature>
<dbReference type="FunFam" id="2.60.40.420:FF:000032">
    <property type="entry name" value="Coagulation factor VIII (Predicted)"/>
    <property type="match status" value="1"/>
</dbReference>
<keyword evidence="4" id="KW-0765">Sulfation</keyword>
<dbReference type="CDD" id="cd00057">
    <property type="entry name" value="FA58C"/>
    <property type="match status" value="2"/>
</dbReference>
<dbReference type="Pfam" id="PF07732">
    <property type="entry name" value="Cu-oxidase_3"/>
    <property type="match status" value="1"/>
</dbReference>
<comment type="similarity">
    <text evidence="2">Belongs to the multicopper oxidase family.</text>
</comment>
<keyword evidence="9 11" id="KW-1015">Disulfide bond</keyword>
<name>E9JS74_RAT</name>
<keyword evidence="8" id="KW-0106">Calcium</keyword>
<dbReference type="GO" id="GO:0016491">
    <property type="term" value="F:oxidoreductase activity"/>
    <property type="evidence" value="ECO:0007669"/>
    <property type="project" value="InterPro"/>
</dbReference>
<feature type="region of interest" description="Disordered" evidence="12">
    <location>
        <begin position="794"/>
        <end position="824"/>
    </location>
</feature>
<dbReference type="InterPro" id="IPR024715">
    <property type="entry name" value="Factor_5/8-like"/>
</dbReference>
<feature type="chain" id="PRO_5003242315" evidence="13">
    <location>
        <begin position="20"/>
        <end position="2277"/>
    </location>
</feature>
<evidence type="ECO:0000256" key="4">
    <source>
        <dbReference type="ARBA" id="ARBA00022641"/>
    </source>
</evidence>
<feature type="region of interest" description="Disordered" evidence="12">
    <location>
        <begin position="894"/>
        <end position="920"/>
    </location>
</feature>
<keyword evidence="6 13" id="KW-0732">Signal</keyword>
<evidence type="ECO:0000256" key="13">
    <source>
        <dbReference type="SAM" id="SignalP"/>
    </source>
</evidence>
<feature type="disulfide bond" evidence="11">
    <location>
        <begin position="1966"/>
        <end position="2114"/>
    </location>
</feature>
<feature type="domain" description="F5/8 type C" evidence="14">
    <location>
        <begin position="2119"/>
        <end position="2271"/>
    </location>
</feature>
<dbReference type="Gene3D" id="2.60.120.260">
    <property type="entry name" value="Galactose-binding domain-like"/>
    <property type="match status" value="2"/>
</dbReference>
<feature type="compositionally biased region" description="Polar residues" evidence="12">
    <location>
        <begin position="1299"/>
        <end position="1314"/>
    </location>
</feature>
<feature type="disulfide bond" evidence="11">
    <location>
        <begin position="258"/>
        <end position="339"/>
    </location>
</feature>
<feature type="region of interest" description="Disordered" evidence="12">
    <location>
        <begin position="1014"/>
        <end position="1051"/>
    </location>
</feature>
<dbReference type="PROSITE" id="PS51257">
    <property type="entry name" value="PROKAR_LIPOPROTEIN"/>
    <property type="match status" value="1"/>
</dbReference>
<dbReference type="FunFam" id="2.60.120.260:FF:000002">
    <property type="entry name" value="Coagulation factor VIII"/>
    <property type="match status" value="2"/>
</dbReference>
<evidence type="ECO:0000259" key="14">
    <source>
        <dbReference type="PROSITE" id="PS50022"/>
    </source>
</evidence>
<dbReference type="PIRSF" id="PIRSF000354">
    <property type="entry name" value="Factors_V_VIII"/>
    <property type="match status" value="1"/>
</dbReference>
<dbReference type="PROSITE" id="PS00079">
    <property type="entry name" value="MULTICOPPER_OXIDASE1"/>
    <property type="match status" value="2"/>
</dbReference>
<feature type="region of interest" description="Disordered" evidence="12">
    <location>
        <begin position="1294"/>
        <end position="1320"/>
    </location>
</feature>
<keyword evidence="10" id="KW-0325">Glycoprotein</keyword>
<evidence type="ECO:0000256" key="1">
    <source>
        <dbReference type="ARBA" id="ARBA00004613"/>
    </source>
</evidence>
<keyword evidence="7" id="KW-0677">Repeat</keyword>
<evidence type="ECO:0000256" key="5">
    <source>
        <dbReference type="ARBA" id="ARBA00022723"/>
    </source>
</evidence>
<dbReference type="InterPro" id="IPR050633">
    <property type="entry name" value="Neuropilin_MCO_CoagFactor"/>
</dbReference>
<organism evidence="15">
    <name type="scientific">Rattus norvegicus</name>
    <name type="common">Rat</name>
    <dbReference type="NCBI Taxonomy" id="10116"/>
    <lineage>
        <taxon>Eukaryota</taxon>
        <taxon>Metazoa</taxon>
        <taxon>Chordata</taxon>
        <taxon>Craniata</taxon>
        <taxon>Vertebrata</taxon>
        <taxon>Euteleostomi</taxon>
        <taxon>Mammalia</taxon>
        <taxon>Eutheria</taxon>
        <taxon>Euarchontoglires</taxon>
        <taxon>Glires</taxon>
        <taxon>Rodentia</taxon>
        <taxon>Myomorpha</taxon>
        <taxon>Muroidea</taxon>
        <taxon>Muridae</taxon>
        <taxon>Murinae</taxon>
        <taxon>Rattus</taxon>
    </lineage>
</organism>
<keyword evidence="5" id="KW-0479">Metal-binding</keyword>
<dbReference type="InterPro" id="IPR008972">
    <property type="entry name" value="Cupredoxin"/>
</dbReference>
<dbReference type="GO" id="GO:0005576">
    <property type="term" value="C:extracellular region"/>
    <property type="evidence" value="ECO:0007669"/>
    <property type="project" value="UniProtKB-SubCell"/>
</dbReference>
<dbReference type="PROSITE" id="PS01285">
    <property type="entry name" value="FA58C_1"/>
    <property type="match status" value="2"/>
</dbReference>
<dbReference type="FunFam" id="2.60.40.420:FF:000051">
    <property type="entry name" value="Coagulation factor VIII"/>
    <property type="match status" value="1"/>
</dbReference>
<dbReference type="SUPFAM" id="SSF49785">
    <property type="entry name" value="Galactose-binding domain-like"/>
    <property type="match status" value="2"/>
</dbReference>
<dbReference type="SMART" id="SM00231">
    <property type="entry name" value="FA58C"/>
    <property type="match status" value="2"/>
</dbReference>
<dbReference type="InterPro" id="IPR011707">
    <property type="entry name" value="Cu-oxidase-like_N"/>
</dbReference>
<proteinExistence type="evidence at transcript level"/>
<dbReference type="PANTHER" id="PTHR46806:SF7">
    <property type="entry name" value="COAGULATION FACTOR VIII"/>
    <property type="match status" value="1"/>
</dbReference>
<feature type="compositionally biased region" description="Basic and acidic residues" evidence="12">
    <location>
        <begin position="1016"/>
        <end position="1036"/>
    </location>
</feature>
<evidence type="ECO:0000256" key="8">
    <source>
        <dbReference type="ARBA" id="ARBA00022837"/>
    </source>
</evidence>
<dbReference type="FunFam" id="2.60.40.420:FF:000028">
    <property type="entry name" value="Ceruloplasmin"/>
    <property type="match status" value="1"/>
</dbReference>
<dbReference type="InterPro" id="IPR033138">
    <property type="entry name" value="Cu_oxidase_CS"/>
</dbReference>
<dbReference type="SUPFAM" id="SSF49503">
    <property type="entry name" value="Cupredoxins"/>
    <property type="match status" value="6"/>
</dbReference>
<evidence type="ECO:0000256" key="12">
    <source>
        <dbReference type="SAM" id="MobiDB-lite"/>
    </source>
</evidence>
<evidence type="ECO:0000256" key="9">
    <source>
        <dbReference type="ARBA" id="ARBA00023157"/>
    </source>
</evidence>
<dbReference type="FunFam" id="2.60.40.420:FF:000011">
    <property type="entry name" value="Coagulation factor VIII (Predicted)"/>
    <property type="match status" value="1"/>
</dbReference>
<dbReference type="InterPro" id="IPR008979">
    <property type="entry name" value="Galactose-bd-like_sf"/>
</dbReference>
<evidence type="ECO:0000256" key="2">
    <source>
        <dbReference type="ARBA" id="ARBA00010609"/>
    </source>
</evidence>
<dbReference type="Pfam" id="PF00754">
    <property type="entry name" value="F5_F8_type_C"/>
    <property type="match status" value="2"/>
</dbReference>
<dbReference type="GO" id="GO:0005507">
    <property type="term" value="F:copper ion binding"/>
    <property type="evidence" value="ECO:0007669"/>
    <property type="project" value="InterPro"/>
</dbReference>
<reference evidence="15" key="1">
    <citation type="journal article" date="2010" name="J. Thromb. Haemost.">
        <title>WAG-F8(m1Ycb) rats harboring a factor VIII gene mutation provide a new animal model for hemophilia A.</title>
        <authorList>
            <person name="Booth C.J."/>
            <person name="Brooks M.B."/>
            <person name="Rockwell S."/>
            <person name="Murphy J.W."/>
            <person name="Rinder H.M."/>
            <person name="Zelterman D."/>
            <person name="Paidas M.J."/>
            <person name="Compton S.R."/>
            <person name="Marks P.W."/>
        </authorList>
    </citation>
    <scope>NUCLEOTIDE SEQUENCE</scope>
    <source>
        <strain evidence="15">WAGRijYcb</strain>
        <tissue evidence="15">Liver</tissue>
    </source>
</reference>
<dbReference type="Pfam" id="PF07731">
    <property type="entry name" value="Cu-oxidase_2"/>
    <property type="match status" value="1"/>
</dbReference>
<dbReference type="PROSITE" id="PS50022">
    <property type="entry name" value="FA58C_3"/>
    <property type="match status" value="2"/>
</dbReference>
<protein>
    <submittedName>
        <fullName evidence="15">Factor VIII</fullName>
    </submittedName>
</protein>
<dbReference type="EMBL" id="GU320196">
    <property type="protein sequence ID" value="ADU79112.1"/>
    <property type="molecule type" value="mRNA"/>
</dbReference>
<dbReference type="PANTHER" id="PTHR46806">
    <property type="entry name" value="F5/8 TYPE C DOMAIN-CONTAINING PROTEIN"/>
    <property type="match status" value="1"/>
</dbReference>
<feature type="region of interest" description="Disordered" evidence="12">
    <location>
        <begin position="1407"/>
        <end position="1429"/>
    </location>
</feature>
<evidence type="ECO:0000256" key="7">
    <source>
        <dbReference type="ARBA" id="ARBA00022737"/>
    </source>
</evidence>
<dbReference type="PROSITE" id="PS01286">
    <property type="entry name" value="FA58C_2"/>
    <property type="match status" value="2"/>
</dbReference>
<sequence>MRAARGLCFFLSLCALCSCATRKYYLGAVELPWDYVSGGASGAQRSDSRFPPGTPAPSAHVVHTKTVFVEYMDRFFHTAKPRPPWMGLLGPTIWTEVHDTVVITLKNMASHPVSLHAVGMSFWKASEGAAYDDHSSPAEKDDDKVLPGESHTYAWQVLGESGPMASDPPCLTYAYLSHVDLVRDLNSGLVGAPLVCKEGRLSADRTRMPPHFVLLFAVFDEGRSWHAATRDPASTEAQPTVHTVNGYTNRTLPGLTGCRGTSVYWHVMAVGTTPDIHSILLEGHTFSVRSHRQASLEISPMTLLTAQTWLMDLGRFLLFCHISSHRHGGMEAYVQVDNCPEAPQGQGKRDEDTEDYDDLDSEMDVFTWDPDAAPFVQVRSAAKRHPKTWVHYIAAEEGDWDYAPAAATLEDGSLRNRYLGRGPGRIGSKYKKVRFVAYTDGTFHTREATPREAGLLGPLLYGEVGDSLLIVFKNRASRAYNIHPHGIRDVGAVHAGRLPRGVKHVKDLPIRPGETFKYRWTLTAEDGPARSDARCVTRYYASAVDPERDLASGLIGPLLICCKESVDQRGNQMMSDERNVILFSVFDENRSWYISENMRRFLPDEAHVQLQDPEFEASNLMHSINGYVFDGLELRVCLHEVAAWHVLSVGAQTDFLSVFFSGHTFRHRAVYADTLTVFPHSGVTVFMSMDNPGVWVLGCHNPDFRESGMTALLKVSSCDEGVSDYYGETYEGVLAPLANDNAVDPRSFSQNSNHLHSRKKKSNTPMRFPLSHPTQHGSFWSDSQGDVHDAVHRAHSPAAAHSNEGPAEAAQLEPKPHPGEKMALPPSWLRAKRSLVTTMEAKRKKLDLQVQVSGLPDDRTTAVVAPDDPMAACKKAGSSGFPDESSPAALGKKMYPRIRPHGPLSIIEGNRDSNSSDSTLMYRLGSPPGDATSWTENRRGLGEKRSHRVAFLARGNTLLSDVDEKSHAPGPTSVGNSTAAMQDTILEICSEILEVTPPIHDRILSDKSATYLRPHRTPDRITSTERKDIRHEKDGDLVPQDADDTSAPFSEAPFLSESTDWLKEANGDNSAKPEQEPSPEQLVYLMYIKCMENQSFSSEKNKMIAGQGGFTKNTGLEDTVFPRKTSVFLTTVAKRQESGRHNQENIPQAVTEKEAPIEEKGALPQVHIATGSKNFPRDMFVLGTGQNINLHEETYVPVHKNVPWTRNPTDTRQIPMVHFFKKRKEEETNSGGLVNKTREMVRNYPSQKNSVARRREQASGRIKASARWLPDVNRSIQSLLKQIDHRKERKKFIIESRSADPSGTKSPTQTNHSPSHVVKTSAFPPRDIRRIESRDSSQVWVSSYAYDFEAGSSRIRESSPFLNETETDNPSLAVPPRERFVRRGRFASPGKVNTHSVPFMHRGRFTSPEKVNTHSAPCDKPENVVSSEPVSPGEAVTVALPPHVSTQEEEPLPAGSSCERRGHVDLFLEISLQRTRGPVEQSRGRRSGGDTEGHTENPGKTPSPLPQMPKDQRGSEAGYPKICRWRDGTVLPPRPHNLSLGAKKKPNLPRREATRVEQGEALSLVSPEPLVLRRRPRESSTLLPGGEMREDDGDGVTAEYDDDDDVMAEYDDDAVTVHTPEDFDIYGEEAGQGPRGFQQKTRHYFIAAVEELWDYGVRVSPGAPGDRAWSGDAARFRKVVFREFTDGSFTQRVHRGELDAHLGLLGPYIRAEVEDNIVVTFRNQASRPYSFYSSLVSYPEADGGAAPRSNFVRPNETKTYFWRVRPHMAPTDGEFDCKAWAYFSDVDLERDLHSGLIGPLLVCHASTLHPSHARPLAVQEFALLFAVFDETKSWYCAENLDRKCRPPRGTPAGDPAWREEYRFHAVNGYVADALLGLVMAEGRRTRWHLLSMGDPGHAQSVHFSAHSVTVRDGGEHRTAVCNLYPGVFTTVEMLPSRAGIWRVESLVGEHLRAGMSALFLVYSTRCQVPLGMASGYIRDSQITASGYHGLWTPQLARLHNAGSVNAWSAKEPFAWIKVDLLAPMILHGIETQGARHRLSSLYVSQFIIMYSLDGKQWLSYRGNSTGSLMVFFGNVDASTVRHNRFDPPIVARYIRVHPTHASIRTALRMELLGCDLNSCSAPLGMESGWISDTQVTASSHLSTTFSAWLPALARLHLRGGANAWRPQVNDPTQWLQVDLQRTVKVTGVVTQGARSLLTAMFVKKFLVSTSQDGRHWTHVLQDGKVKVFQGNRDASTPMVNSLHPPRFTRYLRIHPQVWERQIALRLEILGCEAQQLD</sequence>
<evidence type="ECO:0000256" key="10">
    <source>
        <dbReference type="ARBA" id="ARBA00023180"/>
    </source>
</evidence>
<feature type="region of interest" description="Disordered" evidence="12">
    <location>
        <begin position="1470"/>
        <end position="1597"/>
    </location>
</feature>
<feature type="domain" description="F5/8 type C" evidence="14">
    <location>
        <begin position="1966"/>
        <end position="2114"/>
    </location>
</feature>
<evidence type="ECO:0000256" key="6">
    <source>
        <dbReference type="ARBA" id="ARBA00022729"/>
    </source>
</evidence>
<evidence type="ECO:0000256" key="3">
    <source>
        <dbReference type="ARBA" id="ARBA00022525"/>
    </source>
</evidence>
<keyword evidence="3" id="KW-0964">Secreted</keyword>
<feature type="region of interest" description="Disordered" evidence="12">
    <location>
        <begin position="744"/>
        <end position="770"/>
    </location>
</feature>
<feature type="compositionally biased region" description="Basic and acidic residues" evidence="12">
    <location>
        <begin position="1487"/>
        <end position="1497"/>
    </location>
</feature>
<accession>E9JS74</accession>
<feature type="disulfide bond" evidence="11">
    <location>
        <begin position="170"/>
        <end position="196"/>
    </location>
</feature>
<dbReference type="Gene3D" id="2.60.40.420">
    <property type="entry name" value="Cupredoxins - blue copper proteins"/>
    <property type="match status" value="6"/>
</dbReference>
<dbReference type="InterPro" id="IPR000421">
    <property type="entry name" value="FA58C"/>
</dbReference>
<evidence type="ECO:0000313" key="15">
    <source>
        <dbReference type="EMBL" id="ADU79112.1"/>
    </source>
</evidence>
<comment type="subcellular location">
    <subcellularLocation>
        <location evidence="1">Secreted</location>
    </subcellularLocation>
</comment>
<dbReference type="GO" id="GO:0031091">
    <property type="term" value="C:platelet alpha granule"/>
    <property type="evidence" value="ECO:0007669"/>
    <property type="project" value="UniProtKB-ARBA"/>
</dbReference>
<feature type="disulfide bond" evidence="11">
    <location>
        <begin position="1777"/>
        <end position="1803"/>
    </location>
</feature>
<feature type="disulfide bond" evidence="11">
    <location>
        <begin position="535"/>
        <end position="561"/>
    </location>
</feature>
<feature type="compositionally biased region" description="Basic and acidic residues" evidence="12">
    <location>
        <begin position="1549"/>
        <end position="1558"/>
    </location>
</feature>
<feature type="disulfide bond" evidence="11">
    <location>
        <begin position="637"/>
        <end position="718"/>
    </location>
</feature>
<evidence type="ECO:0000256" key="11">
    <source>
        <dbReference type="PIRSR" id="PIRSR000354-1"/>
    </source>
</evidence>